<evidence type="ECO:0000256" key="4">
    <source>
        <dbReference type="ARBA" id="ARBA00022490"/>
    </source>
</evidence>
<dbReference type="Gene3D" id="1.25.10.10">
    <property type="entry name" value="Leucine-rich Repeat Variant"/>
    <property type="match status" value="1"/>
</dbReference>
<dbReference type="Proteomes" id="UP000245609">
    <property type="component" value="Unassembled WGS sequence"/>
</dbReference>
<dbReference type="Pfam" id="PF25574">
    <property type="entry name" value="TPR_IMB1"/>
    <property type="match status" value="1"/>
</dbReference>
<evidence type="ECO:0000256" key="6">
    <source>
        <dbReference type="ARBA" id="ARBA00022927"/>
    </source>
</evidence>
<dbReference type="FunFam" id="1.25.10.10:FF:000027">
    <property type="entry name" value="Importin subunit beta-1"/>
    <property type="match status" value="1"/>
</dbReference>
<dbReference type="STRING" id="133381.A0A2T9ZC65"/>
<dbReference type="SMART" id="SM00913">
    <property type="entry name" value="IBN_N"/>
    <property type="match status" value="1"/>
</dbReference>
<protein>
    <recommendedName>
        <fullName evidence="7">Importin-95</fullName>
    </recommendedName>
    <alternativeName>
        <fullName evidence="8">Karyopherin-95</fullName>
    </alternativeName>
</protein>
<evidence type="ECO:0000256" key="7">
    <source>
        <dbReference type="ARBA" id="ARBA00079884"/>
    </source>
</evidence>
<comment type="caution">
    <text evidence="10">The sequence shown here is derived from an EMBL/GenBank/DDBJ whole genome shotgun (WGS) entry which is preliminary data.</text>
</comment>
<comment type="subcellular location">
    <subcellularLocation>
        <location evidence="1">Cytoplasm</location>
    </subcellularLocation>
</comment>
<dbReference type="InterPro" id="IPR016024">
    <property type="entry name" value="ARM-type_fold"/>
</dbReference>
<dbReference type="SUPFAM" id="SSF48371">
    <property type="entry name" value="ARM repeat"/>
    <property type="match status" value="1"/>
</dbReference>
<evidence type="ECO:0000256" key="1">
    <source>
        <dbReference type="ARBA" id="ARBA00004496"/>
    </source>
</evidence>
<dbReference type="PROSITE" id="PS50166">
    <property type="entry name" value="IMPORTIN_B_NT"/>
    <property type="match status" value="1"/>
</dbReference>
<evidence type="ECO:0000256" key="2">
    <source>
        <dbReference type="ARBA" id="ARBA00010907"/>
    </source>
</evidence>
<evidence type="ECO:0000256" key="3">
    <source>
        <dbReference type="ARBA" id="ARBA00022448"/>
    </source>
</evidence>
<dbReference type="OrthoDB" id="10263328at2759"/>
<dbReference type="AlphaFoldDB" id="A0A2T9ZC65"/>
<dbReference type="PANTHER" id="PTHR10527">
    <property type="entry name" value="IMPORTIN BETA"/>
    <property type="match status" value="1"/>
</dbReference>
<evidence type="ECO:0000259" key="9">
    <source>
        <dbReference type="PROSITE" id="PS50166"/>
    </source>
</evidence>
<comment type="similarity">
    <text evidence="2">Belongs to the importin beta family. Importin beta-1 subfamily.</text>
</comment>
<dbReference type="EMBL" id="MBFS01000599">
    <property type="protein sequence ID" value="PVV02127.1"/>
    <property type="molecule type" value="Genomic_DNA"/>
</dbReference>
<dbReference type="InterPro" id="IPR040122">
    <property type="entry name" value="Importin_beta"/>
</dbReference>
<dbReference type="InterPro" id="IPR011989">
    <property type="entry name" value="ARM-like"/>
</dbReference>
<sequence>MNFAEILAYTLSPDQALREQATQALASAETENYEQYVLSLMQELTNEAGSTTVRSSAGLAIKNSLVSRNPSVQEQYSSRWFTISPENRNKIKTALLLTLSSADEFASSTAAQAIAAVAAIELPKNEWPDIVTELMSYVVSTNDNLKIASLKTIGYICESVNPNILSAQSNRILTAVIQGARSEEQNQVVRLAALQTLNNSLEFAGQNFENESERTVIMQTVCEATQSTSVDVQAAAYECLVKIMQLYYQKMQIYMEKALFELTIFGMKHEDQRIALQAVEFWSTVCDIEIDLFDDAQLYAGTDQMLNEVNFHFAERALPQILPVLLWLLTKQDEDADEDEWNVSMSAATCLSLMAQTVGDAVMPLVIPFVEGNIRNPDWHLREAAVMAFGSILEGPEPAALNPLVSQALSIIIEMVTDPVLHVRDTAAWTLGRISELQINCINLDIHLNLMITALTVGLKESPRVVANCCWALMNLSTQLCVLDGETYPLSPYVEHILTALMQVTESNTNESNSRNSAYEAIATIISTSAKDTFHVVARLSLAILDRLESTISAFTQVVGHDDQMNLLELQSNLLNVLTSAIRLLGPTFAEVADRSMTILLQILTNIGNGKSSVAEDVFLATSALINAINADFSRYMESFAPFLQSALQNFEDYQLNSIAVGIIGDICRAFGHDVAPYIEGFMHILVENLKSDYLNRDVKPAILSCFGDICLAIGPLFSQYMEITLRMLASACNMSSNLTSLDDDIVDYNNRLRSSIFDAYVGIVQGMKGQPSLEMIVSQLDGIFEFMRIVEKFGFTEEFVLKNMIGLIGDLAESLPPNVIVSYVSQEWVTNFVRRCRAAPKGSSMREVARWTKEMIKKAQVV</sequence>
<evidence type="ECO:0000256" key="8">
    <source>
        <dbReference type="ARBA" id="ARBA00083566"/>
    </source>
</evidence>
<dbReference type="Pfam" id="PF03810">
    <property type="entry name" value="IBN_N"/>
    <property type="match status" value="1"/>
</dbReference>
<evidence type="ECO:0000313" key="10">
    <source>
        <dbReference type="EMBL" id="PVV02127.1"/>
    </source>
</evidence>
<keyword evidence="6" id="KW-0653">Protein transport</keyword>
<reference evidence="10 11" key="1">
    <citation type="journal article" date="2018" name="MBio">
        <title>Comparative Genomics Reveals the Core Gene Toolbox for the Fungus-Insect Symbiosis.</title>
        <authorList>
            <person name="Wang Y."/>
            <person name="Stata M."/>
            <person name="Wang W."/>
            <person name="Stajich J.E."/>
            <person name="White M.M."/>
            <person name="Moncalvo J.M."/>
        </authorList>
    </citation>
    <scope>NUCLEOTIDE SEQUENCE [LARGE SCALE GENOMIC DNA]</scope>
    <source>
        <strain evidence="10 11">SC-DP-2</strain>
    </source>
</reference>
<gene>
    <name evidence="10" type="ORF">BB560_003428</name>
</gene>
<dbReference type="GO" id="GO:0006606">
    <property type="term" value="P:protein import into nucleus"/>
    <property type="evidence" value="ECO:0007669"/>
    <property type="project" value="InterPro"/>
</dbReference>
<organism evidence="10 11">
    <name type="scientific">Smittium megazygosporum</name>
    <dbReference type="NCBI Taxonomy" id="133381"/>
    <lineage>
        <taxon>Eukaryota</taxon>
        <taxon>Fungi</taxon>
        <taxon>Fungi incertae sedis</taxon>
        <taxon>Zoopagomycota</taxon>
        <taxon>Kickxellomycotina</taxon>
        <taxon>Harpellomycetes</taxon>
        <taxon>Harpellales</taxon>
        <taxon>Legeriomycetaceae</taxon>
        <taxon>Smittium</taxon>
    </lineage>
</organism>
<dbReference type="InterPro" id="IPR058584">
    <property type="entry name" value="IMB1_TNPO1-like_TPR"/>
</dbReference>
<dbReference type="GO" id="GO:0005737">
    <property type="term" value="C:cytoplasm"/>
    <property type="evidence" value="ECO:0007669"/>
    <property type="project" value="UniProtKB-SubCell"/>
</dbReference>
<keyword evidence="11" id="KW-1185">Reference proteome</keyword>
<evidence type="ECO:0000256" key="5">
    <source>
        <dbReference type="ARBA" id="ARBA00022737"/>
    </source>
</evidence>
<evidence type="ECO:0000313" key="11">
    <source>
        <dbReference type="Proteomes" id="UP000245609"/>
    </source>
</evidence>
<keyword evidence="4" id="KW-0963">Cytoplasm</keyword>
<dbReference type="Pfam" id="PF13513">
    <property type="entry name" value="HEAT_EZ"/>
    <property type="match status" value="1"/>
</dbReference>
<keyword evidence="5" id="KW-0677">Repeat</keyword>
<feature type="domain" description="Importin N-terminal" evidence="9">
    <location>
        <begin position="21"/>
        <end position="101"/>
    </location>
</feature>
<proteinExistence type="inferred from homology"/>
<name>A0A2T9ZC65_9FUNG</name>
<dbReference type="InterPro" id="IPR001494">
    <property type="entry name" value="Importin-beta_N"/>
</dbReference>
<dbReference type="GO" id="GO:0031267">
    <property type="term" value="F:small GTPase binding"/>
    <property type="evidence" value="ECO:0007669"/>
    <property type="project" value="InterPro"/>
</dbReference>
<keyword evidence="3" id="KW-0813">Transport</keyword>
<accession>A0A2T9ZC65</accession>